<feature type="compositionally biased region" description="Polar residues" evidence="2">
    <location>
        <begin position="2837"/>
        <end position="2855"/>
    </location>
</feature>
<protein>
    <submittedName>
        <fullName evidence="3">Uncharacterized protein</fullName>
    </submittedName>
</protein>
<dbReference type="OMA" id="CRTGNES"/>
<evidence type="ECO:0000313" key="3">
    <source>
        <dbReference type="EMBL" id="EAN77575.1"/>
    </source>
</evidence>
<dbReference type="GO" id="GO:0000146">
    <property type="term" value="F:microfilament motor activity"/>
    <property type="evidence" value="ECO:0000318"/>
    <property type="project" value="GO_Central"/>
</dbReference>
<dbReference type="GO" id="GO:0032982">
    <property type="term" value="C:myosin filament"/>
    <property type="evidence" value="ECO:0000318"/>
    <property type="project" value="GO_Central"/>
</dbReference>
<keyword evidence="1" id="KW-0175">Coiled coil</keyword>
<accession>Q38C95</accession>
<organism evidence="3 4">
    <name type="scientific">Trypanosoma brucei brucei (strain 927/4 GUTat10.1)</name>
    <dbReference type="NCBI Taxonomy" id="185431"/>
    <lineage>
        <taxon>Eukaryota</taxon>
        <taxon>Discoba</taxon>
        <taxon>Euglenozoa</taxon>
        <taxon>Kinetoplastea</taxon>
        <taxon>Metakinetoplastina</taxon>
        <taxon>Trypanosomatida</taxon>
        <taxon>Trypanosomatidae</taxon>
        <taxon>Trypanosoma</taxon>
    </lineage>
</organism>
<sequence>MDGPFATMDEETRKTYMERGRAMMEARRAEILSHSPEKFEQLRRQGYIIFKRYLQGEQWMPLQGKLHSPLITTSEEPSKAHKQNMGSSGSSHLPQDDNITAKEYNMPTTKLAEWCAPTDKPLFPESTPAEPEELHHVALLTMCGPSVSCVDGDDEDFKQLSYNKDVATLHKTMEIQHQQIEQLNAQLRNQESEIDVLTNELKGVTEANARQLQKEEELQSLQEALQERDRELQLRLESVNEQNDSLKTQIMELHILLELKAKELQKLKDDNNALRGEVVTIQNEGDTIKESETKCKERILQLEAANSELGVQVDVSKKEVEAAHQRIKNLEQELTRERKINEDSTVAYNKVKKELECKEKTEQQKQEEIKQRKRAEKAMIRELSELQDRIHTLESTQETENNSSTAGIPLNPFAKMVIQGEASQPRVEDDDDAVVFGVGDSVTPSVCVETGMALRVKELEMCISGLQQQLESERADAAREVDSLRHRIAEHDELLRQKLEEYKAEQEAKFLEELEACRTGNESDDAILERLNTLQACNDQLKEELRELEERQQVELANVTQEAADRIAEHDELLRQKLEEYKAEQEAKFLEELEACRTGNESDDAILERLNALQACNDQLKEELRELEERQQVELANVTQEAADRIAEHDELLRQKLEEYKAEQEAKFLEELEACRTGNESDDAILERLNTLQACNDQLKEELRELEERQQVELANVTQEAADRIAEHDELLRQKLEEYKAEQEAKFLEELEACRTGNESDDAILERLNALQACNDQLKEELRELEERQQVELANVTQEAADRIAEHDELLRQKLEEYKAEQEAKFLEELEACRTGNESDDAILERLNTLQACNDQLKEELRELEERQQVELANVTQEAADRIAEHDELLRQKLEEYKAEQEAKFLEELEACRTGNESDDAILERLNTLQACNDQLKEELRELEERQQVELANVTQEAADRIAEHDELLRQKLEEYKAEQEAKFLEELETCRTGNESDDAILERLNTLQACNDQLKEELRELEERQQVELANVTQEAADRIAEHDELLRQKLEEYKAEQEAKFLEELEACRTGNESDDAILERLNTLQACNDQLKEELRELEERQQVELANVTQEAADRIAEHDELLRQKLEEYKAEQEAKFLEELEACRTGNESDDAILERLNALQACNDQLKEELRELEERQQVELANVTQEAADRIAEHDELLRQKLEEYKAEQEAKFLEELEACRTGNESDDAILERLNALQACNDQLKEELRELEERQQVELANVTQEAADRIAEHDELLRQKLEEYKAEQEAKFLEELEACRTGNESDDAILERLNTLQACNDQLKEELRELEERQQVELANVTQEAADRIAEHDELLRQKLEEYKAEQEAKFLEELETCRTGNESDDAILERLNTLQACNDQLKEELRELEERQQVELANVTQEAADRIAEHDELLRQKLEEYKAEQEAKFLEELEACRTGNESDDAILERLNTLQACNDQLKEELRELEERQQVELANVTQEAADRIAEHDELLRQKLEEYKAEQEAKFLEELEACRTGNESDDAILERLNALQACNDQLKEELRELEERQQVELANVTQEAADRIAEHDELLRQKLEEYKAEQEAKFLEELEACRTGNESDDAILERLNTLQACNDQLKEELRELEERQQVELANVTQEAADRIAEHDELLRQKLEEYKAEQEAKFLEELEACRTGNESDDAILERLNTLQACNDQLKEELRELEERQQVELANVTQEAADRIAEHDELLRQKLEEYKAEQEAKFLEELEACRTGNESDDAILERLNTLQACNDQLKEELRELEERQQVELANVTQEAADRIAEHDELLRQKLEEYKAEQEAKFLEELETCRTGNESDDAILERLNALQACNDQLKEELRELEERQQVELANVTQEAGGTRGYCGVTVFVASTSSSVGSVRSLLGADSCLPCINLETADCGAKEAECCISHREVVGNGSHCVDVLKGSEKVSSRVQTDSPEAIGVVCRSFVDMTEDRENGERVDYGNLNGLSYCNFSGDIPDDIGMGNLVICRKQSKCNKSCQVDDGVVPLDDSNEAELRVEDCQTLPDVTRNRVELQREEQSRLHSENGGSEKEVHTAELDHTTLKHNVVEDLFAEKVLTIPLVVEYLFRAVLDAHEYLVRHHVNFQRKLLSRCDVIERAASDAMIEGERQCEEFMAVVEGAEVERQGLLRQITELQQEVATFKASSERVESELCSNKEEHSKVIRKLHEKLDATQHEMEVVKVEYANSLHKMELVKTENANVLHLFSELKKTAADVEDEQRREVVRLQEALREKTHTSRELLELTEQKLAAALEEVDQCKCSREDLEKQLRSTKSSLDRVIPRLERAETERDSLESQLLDATQEVQLLTQRNRTAEEASRRQADALTATVEELREANTKLGESCKEQQAQLDSLKAQLAVAETELERLRMRATQQESDAQRLNGKLCELESSSTLQVEEAAAALRAAEMRIAALEPRKAALQEEVDHVRRKNCELQGCCDELKERLRQAADTTQNAEQMHNRRVQQLNEQVEALQLEVKQLQEAHDGLVADREQLVREQVGAAQETERIKQNLERCNQQKERLQNEIQWQRESYESEIQAAQETLNGAREELSKWRHTLEEAEAQQNAMRDTISMLQVERTSNHEQIRAVRLQLREYQELLAQERGYLHETGLKFLRSCSDECSVQKSPSVPYTPQRECGTRETCSLTSAPAGCCDSQKTQGSASQKSIARLRNIVAQKSLLLEEREAQVESLYSEMKTAIVHVVQEARNAQLGSKALAPVDQRELLLNNIMHNLLLRLGRLSRVVREPSTDSTGSGSRDPANAEVSPNSSTNPEAVLNFSSAATPKERVSGGGDESTDAR</sequence>
<dbReference type="GO" id="GO:0016460">
    <property type="term" value="C:myosin II complex"/>
    <property type="evidence" value="ECO:0000318"/>
    <property type="project" value="GO_Central"/>
</dbReference>
<dbReference type="STRING" id="185431.Q38C95"/>
<dbReference type="GO" id="GO:0005737">
    <property type="term" value="C:cytoplasm"/>
    <property type="evidence" value="ECO:0000318"/>
    <property type="project" value="GO_Central"/>
</dbReference>
<dbReference type="EMBL" id="CM000208">
    <property type="protein sequence ID" value="EAN77575.1"/>
    <property type="molecule type" value="Genomic_DNA"/>
</dbReference>
<dbReference type="PaxDb" id="5691-EAN77575"/>
<feature type="coiled-coil region" evidence="1">
    <location>
        <begin position="2189"/>
        <end position="2255"/>
    </location>
</feature>
<dbReference type="VEuPathDB" id="TriTrypDB:Tb927.10.1450"/>
<dbReference type="KEGG" id="tbr:Tb10.70.6570"/>
<dbReference type="GO" id="GO:0051015">
    <property type="term" value="F:actin filament binding"/>
    <property type="evidence" value="ECO:0000318"/>
    <property type="project" value="GO_Central"/>
</dbReference>
<feature type="region of interest" description="Disordered" evidence="2">
    <location>
        <begin position="2819"/>
        <end position="2872"/>
    </location>
</feature>
<feature type="coiled-coil region" evidence="1">
    <location>
        <begin position="166"/>
        <end position="284"/>
    </location>
</feature>
<feature type="coiled-coil region" evidence="1">
    <location>
        <begin position="313"/>
        <end position="396"/>
    </location>
</feature>
<reference evidence="3 4" key="1">
    <citation type="journal article" date="2005" name="Science">
        <title>Comparative genomics of trypanosomatid parasitic protozoa.</title>
        <authorList>
            <person name="El-Sayed N.M."/>
            <person name="Myler P.J."/>
            <person name="Blandin G."/>
            <person name="Berriman M."/>
            <person name="Crabtree J."/>
            <person name="Aggarwal G."/>
            <person name="Caler E."/>
            <person name="Renauld H."/>
            <person name="Worthey E.A."/>
            <person name="Hertz-Fowler C."/>
            <person name="Ghedin E."/>
            <person name="Peacock C."/>
            <person name="Bartholomeu D.C."/>
            <person name="Haas B.J."/>
            <person name="Tran A.N."/>
            <person name="Wortman J.R."/>
            <person name="Alsmark U.C."/>
            <person name="Angiuoli S."/>
            <person name="Anupama A."/>
            <person name="Badger J."/>
            <person name="Bringaud F."/>
            <person name="Cadag E."/>
            <person name="Carlton J.M."/>
            <person name="Cerqueira G.C."/>
            <person name="Creasy T."/>
            <person name="Delcher A.L."/>
            <person name="Djikeng A."/>
            <person name="Embley T.M."/>
            <person name="Hauser C."/>
            <person name="Ivens A.C."/>
            <person name="Kummerfeld S.K."/>
            <person name="Pereira-Leal J.B."/>
            <person name="Nilsson D."/>
            <person name="Peterson J."/>
            <person name="Salzberg S.L."/>
            <person name="Shallom J."/>
            <person name="Silva J.C."/>
            <person name="Sundaram J."/>
            <person name="Westenberger S."/>
            <person name="White O."/>
            <person name="Melville S.E."/>
            <person name="Donelson J.E."/>
            <person name="Andersson B."/>
            <person name="Stuart K.D."/>
            <person name="Hall N."/>
        </authorList>
    </citation>
    <scope>NUCLEOTIDE SEQUENCE [LARGE SCALE GENOMIC DNA]</scope>
    <source>
        <strain evidence="3 4">927/4 GUTat10.1</strain>
    </source>
</reference>
<feature type="coiled-coil region" evidence="1">
    <location>
        <begin position="456"/>
        <end position="1905"/>
    </location>
</feature>
<dbReference type="Proteomes" id="UP000008524">
    <property type="component" value="Chromosome 10"/>
</dbReference>
<proteinExistence type="predicted"/>
<dbReference type="RefSeq" id="XP_822403.1">
    <property type="nucleotide sequence ID" value="XM_817310.1"/>
</dbReference>
<evidence type="ECO:0000256" key="1">
    <source>
        <dbReference type="SAM" id="Coils"/>
    </source>
</evidence>
<dbReference type="InParanoid" id="Q38C95"/>
<dbReference type="OrthoDB" id="267384at2759"/>
<dbReference type="GO" id="GO:0120120">
    <property type="term" value="C:bilobe structure"/>
    <property type="evidence" value="ECO:0000314"/>
    <property type="project" value="GeneDB"/>
</dbReference>
<dbReference type="PANTHER" id="PTHR18898">
    <property type="entry name" value="NUCLEOPROTEIN TPR-RELATED"/>
    <property type="match status" value="1"/>
</dbReference>
<dbReference type="GeneID" id="3663008"/>
<evidence type="ECO:0000313" key="4">
    <source>
        <dbReference type="Proteomes" id="UP000008524"/>
    </source>
</evidence>
<gene>
    <name evidence="3" type="ORF">Tb10.70.6570</name>
</gene>
<dbReference type="PANTHER" id="PTHR18898:SF2">
    <property type="entry name" value="NUCLEOPROTEIN TPR"/>
    <property type="match status" value="1"/>
</dbReference>
<name>Q38C95_TRYB2</name>
<keyword evidence="4" id="KW-1185">Reference proteome</keyword>
<feature type="region of interest" description="Disordered" evidence="2">
    <location>
        <begin position="75"/>
        <end position="98"/>
    </location>
</feature>
<feature type="coiled-coil region" evidence="1">
    <location>
        <begin position="2298"/>
        <end position="2650"/>
    </location>
</feature>
<evidence type="ECO:0000256" key="2">
    <source>
        <dbReference type="SAM" id="MobiDB-lite"/>
    </source>
</evidence>
<feature type="compositionally biased region" description="Polar residues" evidence="2">
    <location>
        <begin position="84"/>
        <end position="93"/>
    </location>
</feature>
<dbReference type="GO" id="GO:0005856">
    <property type="term" value="C:cytoskeleton"/>
    <property type="evidence" value="ECO:0000314"/>
    <property type="project" value="GeneDB"/>
</dbReference>
<reference evidence="3 4" key="2">
    <citation type="journal article" date="2005" name="Science">
        <title>The genome of the African trypanosome Trypanosoma brucei.</title>
        <authorList>
            <person name="Berriman M."/>
            <person name="Ghedin E."/>
            <person name="Hertz-Fowler C."/>
            <person name="Blandin G."/>
            <person name="Renauld H."/>
            <person name="Bartholomeu D.C."/>
            <person name="Lennard N.J."/>
            <person name="Caler E."/>
            <person name="Hamlin N.E."/>
            <person name="Haas B."/>
            <person name="Bohme U."/>
            <person name="Hannick L."/>
            <person name="Aslett M.A."/>
            <person name="Shallom J."/>
            <person name="Marcello L."/>
            <person name="Hou L."/>
            <person name="Wickstead B."/>
            <person name="Alsmark U.C."/>
            <person name="Arrowsmith C."/>
            <person name="Atkin R.J."/>
            <person name="Barron A.J."/>
            <person name="Bringaud F."/>
            <person name="Brooks K."/>
            <person name="Carrington M."/>
            <person name="Cherevach I."/>
            <person name="Chillingworth T.J."/>
            <person name="Churcher C."/>
            <person name="Clark L.N."/>
            <person name="Corton C.H."/>
            <person name="Cronin A."/>
            <person name="Davies R.M."/>
            <person name="Doggett J."/>
            <person name="Djikeng A."/>
            <person name="Feldblyum T."/>
            <person name="Field M.C."/>
            <person name="Fraser A."/>
            <person name="Goodhead I."/>
            <person name="Hance Z."/>
            <person name="Harper D."/>
            <person name="Harris B.R."/>
            <person name="Hauser H."/>
            <person name="Hostetler J."/>
            <person name="Ivens A."/>
            <person name="Jagels K."/>
            <person name="Johnson D."/>
            <person name="Johnson J."/>
            <person name="Jones K."/>
            <person name="Kerhornou A.X."/>
            <person name="Koo H."/>
            <person name="Larke N."/>
            <person name="Landfear S."/>
            <person name="Larkin C."/>
            <person name="Leech V."/>
            <person name="Line A."/>
            <person name="Lord A."/>
            <person name="Macleod A."/>
            <person name="Mooney P.J."/>
            <person name="Moule S."/>
            <person name="Martin D.M."/>
            <person name="Morgan G.W."/>
            <person name="Mungall K."/>
            <person name="Norbertczak H."/>
            <person name="Ormond D."/>
            <person name="Pai G."/>
            <person name="Peacock C.S."/>
            <person name="Peterson J."/>
            <person name="Quail M.A."/>
            <person name="Rabbinowitsch E."/>
            <person name="Rajandream M.A."/>
            <person name="Reitter C."/>
            <person name="Salzberg S.L."/>
            <person name="Sanders M."/>
            <person name="Schobel S."/>
            <person name="Sharp S."/>
            <person name="Simmonds M."/>
            <person name="Simpson A.J."/>
            <person name="Tallon L."/>
            <person name="Turner C.M."/>
            <person name="Tait A."/>
            <person name="Tivey A.R."/>
            <person name="Van Aken S."/>
            <person name="Walker D."/>
            <person name="Wanless D."/>
            <person name="Wang S."/>
            <person name="White B."/>
            <person name="White O."/>
            <person name="Whitehead S."/>
            <person name="Woodward J."/>
            <person name="Wortman J."/>
            <person name="Adams M.D."/>
            <person name="Embley T.M."/>
            <person name="Gull K."/>
            <person name="Ullu E."/>
            <person name="Barry J.D."/>
            <person name="Fairlamb A.H."/>
            <person name="Opperdoes F."/>
            <person name="Barrell B.G."/>
            <person name="Donelson J.E."/>
            <person name="Hall N."/>
            <person name="Fraser C.M."/>
            <person name="Melville S.E."/>
            <person name="El-Sayed N.M."/>
        </authorList>
    </citation>
    <scope>NUCLEOTIDE SEQUENCE [LARGE SCALE GENOMIC DNA]</scope>
    <source>
        <strain evidence="3 4">927/4 GUTat10.1</strain>
    </source>
</reference>
<dbReference type="GO" id="GO:0120269">
    <property type="term" value="C:ciliary centrin arm"/>
    <property type="evidence" value="ECO:0000314"/>
    <property type="project" value="GeneDB"/>
</dbReference>